<dbReference type="InterPro" id="IPR005498">
    <property type="entry name" value="T4SS_VirB10/TraB/TrbI"/>
</dbReference>
<proteinExistence type="inferred from homology"/>
<dbReference type="AlphaFoldDB" id="A0A1X7FZN9"/>
<dbReference type="CDD" id="cd16429">
    <property type="entry name" value="VirB10"/>
    <property type="match status" value="1"/>
</dbReference>
<dbReference type="EMBL" id="LT840185">
    <property type="protein sequence ID" value="SMF61207.1"/>
    <property type="molecule type" value="Genomic_DNA"/>
</dbReference>
<evidence type="ECO:0000256" key="6">
    <source>
        <dbReference type="SAM" id="MobiDB-lite"/>
    </source>
</evidence>
<name>A0A1X7FZN9_9SPHN</name>
<evidence type="ECO:0000256" key="2">
    <source>
        <dbReference type="ARBA" id="ARBA00010265"/>
    </source>
</evidence>
<evidence type="ECO:0000313" key="9">
    <source>
        <dbReference type="Proteomes" id="UP000192934"/>
    </source>
</evidence>
<keyword evidence="9" id="KW-1185">Reference proteome</keyword>
<keyword evidence="5 7" id="KW-0472">Membrane</keyword>
<dbReference type="STRING" id="941907.SAMN06295910_0189"/>
<accession>A0A1X7FZN9</accession>
<evidence type="ECO:0000256" key="1">
    <source>
        <dbReference type="ARBA" id="ARBA00004167"/>
    </source>
</evidence>
<evidence type="ECO:0000256" key="7">
    <source>
        <dbReference type="SAM" id="Phobius"/>
    </source>
</evidence>
<evidence type="ECO:0000256" key="3">
    <source>
        <dbReference type="ARBA" id="ARBA00022692"/>
    </source>
</evidence>
<evidence type="ECO:0000256" key="5">
    <source>
        <dbReference type="ARBA" id="ARBA00023136"/>
    </source>
</evidence>
<dbReference type="Pfam" id="PF03743">
    <property type="entry name" value="TrbI"/>
    <property type="match status" value="1"/>
</dbReference>
<comment type="subcellular location">
    <subcellularLocation>
        <location evidence="1">Membrane</location>
        <topology evidence="1">Single-pass membrane protein</topology>
    </subcellularLocation>
</comment>
<feature type="region of interest" description="Disordered" evidence="6">
    <location>
        <begin position="106"/>
        <end position="127"/>
    </location>
</feature>
<reference evidence="9" key="1">
    <citation type="submission" date="2017-04" db="EMBL/GenBank/DDBJ databases">
        <authorList>
            <person name="Varghese N."/>
            <person name="Submissions S."/>
        </authorList>
    </citation>
    <scope>NUCLEOTIDE SEQUENCE [LARGE SCALE GENOMIC DNA]</scope>
    <source>
        <strain evidence="9">Dd16</strain>
    </source>
</reference>
<keyword evidence="4 7" id="KW-1133">Transmembrane helix</keyword>
<dbReference type="Proteomes" id="UP000192934">
    <property type="component" value="Chromosome I"/>
</dbReference>
<keyword evidence="3 7" id="KW-0812">Transmembrane</keyword>
<dbReference type="RefSeq" id="WP_085217102.1">
    <property type="nucleotide sequence ID" value="NZ_LT840185.1"/>
</dbReference>
<dbReference type="InterPro" id="IPR042217">
    <property type="entry name" value="T4SS_VirB10/TrbI"/>
</dbReference>
<gene>
    <name evidence="8" type="ORF">SAMN06295910_0189</name>
</gene>
<evidence type="ECO:0000313" key="8">
    <source>
        <dbReference type="EMBL" id="SMF61207.1"/>
    </source>
</evidence>
<evidence type="ECO:0000256" key="4">
    <source>
        <dbReference type="ARBA" id="ARBA00022989"/>
    </source>
</evidence>
<sequence>MTMEDDSPPPKMPPESLALRGRPVRAIRFRRNLIIAIAAAAALALTLVAWLAFRPALSGNLRAEASRAPEARPDAALNDLPSSYADVPQLGPPLPGDLGRPILARQRAQEAAAGGRDEDAQRRSAERERLLDERRAAAAAPLLVQRASAPATIAGDVSAERLEAGAIRPGAGVDDGKLLLSAGTVVSASLLTGIRSDVPGMVIGQVTSPAYDSPTGQVLLIPQGTRLLGDYDSVGSFGQRRLNVRWQRLLLPDGTTVLIDGARATDAAGNAGLEGEVDLHTGMLLKGAAIATVLGVGAELSLGSGGALVGALRRGMQDSTSRAGDRLVQRNLDIMPTIAIDPGTPIRLLVETDLFLEPWSPQ</sequence>
<comment type="similarity">
    <text evidence="2">Belongs to the TrbI/VirB10 family.</text>
</comment>
<protein>
    <submittedName>
        <fullName evidence="8">Type IV secretion system protein VirB10</fullName>
    </submittedName>
</protein>
<organism evidence="8 9">
    <name type="scientific">Allosphingosinicella indica</name>
    <dbReference type="NCBI Taxonomy" id="941907"/>
    <lineage>
        <taxon>Bacteria</taxon>
        <taxon>Pseudomonadati</taxon>
        <taxon>Pseudomonadota</taxon>
        <taxon>Alphaproteobacteria</taxon>
        <taxon>Sphingomonadales</taxon>
        <taxon>Sphingomonadaceae</taxon>
        <taxon>Allosphingosinicella</taxon>
    </lineage>
</organism>
<dbReference type="Gene3D" id="2.40.128.260">
    <property type="entry name" value="Type IV secretion system, VirB10/TraB/TrbI"/>
    <property type="match status" value="1"/>
</dbReference>
<feature type="transmembrane region" description="Helical" evidence="7">
    <location>
        <begin position="32"/>
        <end position="53"/>
    </location>
</feature>
<dbReference type="GO" id="GO:0016020">
    <property type="term" value="C:membrane"/>
    <property type="evidence" value="ECO:0007669"/>
    <property type="project" value="UniProtKB-SubCell"/>
</dbReference>
<feature type="compositionally biased region" description="Basic and acidic residues" evidence="6">
    <location>
        <begin position="115"/>
        <end position="127"/>
    </location>
</feature>